<dbReference type="EMBL" id="SNRW01034281">
    <property type="protein sequence ID" value="KAA6355646.1"/>
    <property type="molecule type" value="Genomic_DNA"/>
</dbReference>
<name>A0A5J4TB75_9EUKA</name>
<accession>A0A5J4TB75</accession>
<organism evidence="1 2">
    <name type="scientific">Streblomastix strix</name>
    <dbReference type="NCBI Taxonomy" id="222440"/>
    <lineage>
        <taxon>Eukaryota</taxon>
        <taxon>Metamonada</taxon>
        <taxon>Preaxostyla</taxon>
        <taxon>Oxymonadida</taxon>
        <taxon>Streblomastigidae</taxon>
        <taxon>Streblomastix</taxon>
    </lineage>
</organism>
<proteinExistence type="predicted"/>
<sequence>MANNGKDVPHVKLQHQNVVAKKQNFLDQIRLSISQIKDHEKDIVFMRKLLRLNNLGFTSHKIEMAEIIKTTSLADILLQILKGLCEHEEQVYVPHFYLIHVNIKFVFIGINHHYVVALLNWGN</sequence>
<evidence type="ECO:0000313" key="2">
    <source>
        <dbReference type="Proteomes" id="UP000324800"/>
    </source>
</evidence>
<dbReference type="AlphaFoldDB" id="A0A5J4TB75"/>
<reference evidence="1 2" key="1">
    <citation type="submission" date="2019-03" db="EMBL/GenBank/DDBJ databases">
        <title>Single cell metagenomics reveals metabolic interactions within the superorganism composed of flagellate Streblomastix strix and complex community of Bacteroidetes bacteria on its surface.</title>
        <authorList>
            <person name="Treitli S.C."/>
            <person name="Kolisko M."/>
            <person name="Husnik F."/>
            <person name="Keeling P."/>
            <person name="Hampl V."/>
        </authorList>
    </citation>
    <scope>NUCLEOTIDE SEQUENCE [LARGE SCALE GENOMIC DNA]</scope>
    <source>
        <strain evidence="1">ST1C</strain>
    </source>
</reference>
<comment type="caution">
    <text evidence="1">The sequence shown here is derived from an EMBL/GenBank/DDBJ whole genome shotgun (WGS) entry which is preliminary data.</text>
</comment>
<dbReference type="Proteomes" id="UP000324800">
    <property type="component" value="Unassembled WGS sequence"/>
</dbReference>
<evidence type="ECO:0000313" key="1">
    <source>
        <dbReference type="EMBL" id="KAA6355646.1"/>
    </source>
</evidence>
<protein>
    <submittedName>
        <fullName evidence="1">Uncharacterized protein</fullName>
    </submittedName>
</protein>
<gene>
    <name evidence="1" type="ORF">EZS28_048827</name>
</gene>